<feature type="region of interest" description="Disordered" evidence="1">
    <location>
        <begin position="1"/>
        <end position="61"/>
    </location>
</feature>
<dbReference type="InterPro" id="IPR001245">
    <property type="entry name" value="Ser-Thr/Tyr_kinase_cat_dom"/>
</dbReference>
<dbReference type="Gene3D" id="1.10.510.10">
    <property type="entry name" value="Transferase(Phosphotransferase) domain 1"/>
    <property type="match status" value="1"/>
</dbReference>
<reference evidence="3" key="1">
    <citation type="submission" date="2020-09" db="EMBL/GenBank/DDBJ databases">
        <title>Comparative genome analyses of four rice-infecting Rhizoctonia solani isolates reveal extensive enrichment of homogalacturonan modification genes.</title>
        <authorList>
            <person name="Lee D.-Y."/>
            <person name="Jeon J."/>
            <person name="Kim K.-T."/>
            <person name="Cheong K."/>
            <person name="Song H."/>
            <person name="Choi G."/>
            <person name="Ko J."/>
            <person name="Opiyo S.O."/>
            <person name="Zuo S."/>
            <person name="Madhav S."/>
            <person name="Lee Y.-H."/>
            <person name="Wang G.-L."/>
        </authorList>
    </citation>
    <scope>NUCLEOTIDE SEQUENCE</scope>
    <source>
        <strain evidence="3">AG1-IA YN-7</strain>
    </source>
</reference>
<comment type="caution">
    <text evidence="3">The sequence shown here is derived from an EMBL/GenBank/DDBJ whole genome shotgun (WGS) entry which is preliminary data.</text>
</comment>
<name>A0A8H7LK50_9AGAM</name>
<organism evidence="3 4">
    <name type="scientific">Rhizoctonia solani</name>
    <dbReference type="NCBI Taxonomy" id="456999"/>
    <lineage>
        <taxon>Eukaryota</taxon>
        <taxon>Fungi</taxon>
        <taxon>Dikarya</taxon>
        <taxon>Basidiomycota</taxon>
        <taxon>Agaricomycotina</taxon>
        <taxon>Agaricomycetes</taxon>
        <taxon>Cantharellales</taxon>
        <taxon>Ceratobasidiaceae</taxon>
        <taxon>Rhizoctonia</taxon>
    </lineage>
</organism>
<dbReference type="PANTHER" id="PTHR44329">
    <property type="entry name" value="SERINE/THREONINE-PROTEIN KINASE TNNI3K-RELATED"/>
    <property type="match status" value="1"/>
</dbReference>
<sequence length="559" mass="63070">MNRFISSLFASKPKSKAERYGLKGGVPVVNTPSPAPSVVNTPPEPQHPEDQDLFEGDGHDSIPVRDSDDELGPIPPIPIEVGGSIIDSVARLATLPGIQEIRSLMKEVLHHVQADNKVTAEIKVLESNCEFLFDRMQDLNPTSPELNDEVTRMRKELTNTLAHLNHYGTSEIARARSRLAILNRIERCRTALGRIQTKFQLVQGAEILNVQRQILAQQTSSSSSDLQKEIQASEEDLQRIMRQYAGKRIPREMILSEQIVYRGSKSHGDGRRFGVYKGELMNGEKVAIKISAHKPGLHDDNGRNFGRRILRHATTWQSFDNKYILPFLGMGVEVMKAEEPGSWDHFRVYFVSPWIPDGDAVNFIRNARLQGSYVDVAKIVRDAALGLKYLHQLDEPCVHGSIRGENVLIKMEGGIEQGCLNGFALTKRQIRSKPPPELTGEDGICRWKAPEIIDSISGDPQMDPSSDIWSWAMTALQLYSGLEPYHQYVKDHRICAEIMAGRTPKREDHPEFDKYAPLPDKTWTLLEKCWNMEPEERPTIQDVVDELDMINSEANPDFN</sequence>
<keyword evidence="3" id="KW-0808">Transferase</keyword>
<dbReference type="Pfam" id="PF07714">
    <property type="entry name" value="PK_Tyr_Ser-Thr"/>
    <property type="match status" value="1"/>
</dbReference>
<protein>
    <submittedName>
        <fullName evidence="3">Kinase-like protein</fullName>
    </submittedName>
</protein>
<dbReference type="PROSITE" id="PS50011">
    <property type="entry name" value="PROTEIN_KINASE_DOM"/>
    <property type="match status" value="1"/>
</dbReference>
<evidence type="ECO:0000313" key="4">
    <source>
        <dbReference type="Proteomes" id="UP000650582"/>
    </source>
</evidence>
<evidence type="ECO:0000313" key="3">
    <source>
        <dbReference type="EMBL" id="KAF8673630.1"/>
    </source>
</evidence>
<feature type="compositionally biased region" description="Basic and acidic residues" evidence="1">
    <location>
        <begin position="46"/>
        <end position="61"/>
    </location>
</feature>
<dbReference type="GO" id="GO:0004674">
    <property type="term" value="F:protein serine/threonine kinase activity"/>
    <property type="evidence" value="ECO:0007669"/>
    <property type="project" value="TreeGrafter"/>
</dbReference>
<evidence type="ECO:0000256" key="1">
    <source>
        <dbReference type="SAM" id="MobiDB-lite"/>
    </source>
</evidence>
<dbReference type="SUPFAM" id="SSF56112">
    <property type="entry name" value="Protein kinase-like (PK-like)"/>
    <property type="match status" value="1"/>
</dbReference>
<keyword evidence="3" id="KW-0418">Kinase</keyword>
<dbReference type="EMBL" id="JACYCC010000139">
    <property type="protein sequence ID" value="KAF8673630.1"/>
    <property type="molecule type" value="Genomic_DNA"/>
</dbReference>
<gene>
    <name evidence="3" type="ORF">RHS04_07611</name>
</gene>
<accession>A0A8H7LK50</accession>
<dbReference type="PANTHER" id="PTHR44329:SF214">
    <property type="entry name" value="PROTEIN KINASE DOMAIN-CONTAINING PROTEIN"/>
    <property type="match status" value="1"/>
</dbReference>
<dbReference type="InterPro" id="IPR011009">
    <property type="entry name" value="Kinase-like_dom_sf"/>
</dbReference>
<dbReference type="InterPro" id="IPR051681">
    <property type="entry name" value="Ser/Thr_Kinases-Pseudokinases"/>
</dbReference>
<dbReference type="GO" id="GO:0005524">
    <property type="term" value="F:ATP binding"/>
    <property type="evidence" value="ECO:0007669"/>
    <property type="project" value="InterPro"/>
</dbReference>
<evidence type="ECO:0000259" key="2">
    <source>
        <dbReference type="PROSITE" id="PS50011"/>
    </source>
</evidence>
<dbReference type="AlphaFoldDB" id="A0A8H7LK50"/>
<dbReference type="InterPro" id="IPR000719">
    <property type="entry name" value="Prot_kinase_dom"/>
</dbReference>
<proteinExistence type="predicted"/>
<dbReference type="Proteomes" id="UP000650582">
    <property type="component" value="Unassembled WGS sequence"/>
</dbReference>
<feature type="domain" description="Protein kinase" evidence="2">
    <location>
        <begin position="261"/>
        <end position="558"/>
    </location>
</feature>